<dbReference type="Gene3D" id="3.30.70.270">
    <property type="match status" value="1"/>
</dbReference>
<dbReference type="InterPro" id="IPR043128">
    <property type="entry name" value="Rev_trsase/Diguanyl_cyclase"/>
</dbReference>
<evidence type="ECO:0000313" key="2">
    <source>
        <dbReference type="EMBL" id="KRM18257.1"/>
    </source>
</evidence>
<protein>
    <recommendedName>
        <fullName evidence="1">GGDEF domain-containing protein</fullName>
    </recommendedName>
</protein>
<sequence length="70" mass="7859">MPATEPIVSQIFNALNHLTVRNKDQEISFTVSMGVSGISSTDKTPDDFYNRVDDNLYHSKKNGRMQITAI</sequence>
<name>A0A0R1WKN8_9LACO</name>
<dbReference type="Proteomes" id="UP000051302">
    <property type="component" value="Unassembled WGS sequence"/>
</dbReference>
<accession>A0A0R1WKN8</accession>
<dbReference type="STRING" id="1423774.FD31_GL001587"/>
<dbReference type="EMBL" id="AZFV01000003">
    <property type="protein sequence ID" value="KRM18257.1"/>
    <property type="molecule type" value="Genomic_DNA"/>
</dbReference>
<evidence type="ECO:0000259" key="1">
    <source>
        <dbReference type="Pfam" id="PF00990"/>
    </source>
</evidence>
<dbReference type="PATRIC" id="fig|1423774.3.peg.1641"/>
<evidence type="ECO:0000313" key="3">
    <source>
        <dbReference type="Proteomes" id="UP000051302"/>
    </source>
</evidence>
<comment type="caution">
    <text evidence="2">The sequence shown here is derived from an EMBL/GenBank/DDBJ whole genome shotgun (WGS) entry which is preliminary data.</text>
</comment>
<gene>
    <name evidence="2" type="ORF">FD31_GL001587</name>
</gene>
<dbReference type="InterPro" id="IPR000160">
    <property type="entry name" value="GGDEF_dom"/>
</dbReference>
<dbReference type="AlphaFoldDB" id="A0A0R1WKN8"/>
<reference evidence="2 3" key="1">
    <citation type="journal article" date="2015" name="Genome Announc.">
        <title>Expanding the biotechnology potential of lactobacilli through comparative genomics of 213 strains and associated genera.</title>
        <authorList>
            <person name="Sun Z."/>
            <person name="Harris H.M."/>
            <person name="McCann A."/>
            <person name="Guo C."/>
            <person name="Argimon S."/>
            <person name="Zhang W."/>
            <person name="Yang X."/>
            <person name="Jeffery I.B."/>
            <person name="Cooney J.C."/>
            <person name="Kagawa T.F."/>
            <person name="Liu W."/>
            <person name="Song Y."/>
            <person name="Salvetti E."/>
            <person name="Wrobel A."/>
            <person name="Rasinkangas P."/>
            <person name="Parkhill J."/>
            <person name="Rea M.C."/>
            <person name="O'Sullivan O."/>
            <person name="Ritari J."/>
            <person name="Douillard F.P."/>
            <person name="Paul Ross R."/>
            <person name="Yang R."/>
            <person name="Briner A.E."/>
            <person name="Felis G.E."/>
            <person name="de Vos W.M."/>
            <person name="Barrangou R."/>
            <person name="Klaenhammer T.R."/>
            <person name="Caufield P.W."/>
            <person name="Cui Y."/>
            <person name="Zhang H."/>
            <person name="O'Toole P.W."/>
        </authorList>
    </citation>
    <scope>NUCLEOTIDE SEQUENCE [LARGE SCALE GENOMIC DNA]</scope>
    <source>
        <strain evidence="2 3">DSM 16982</strain>
    </source>
</reference>
<dbReference type="Pfam" id="PF00990">
    <property type="entry name" value="GGDEF"/>
    <property type="match status" value="1"/>
</dbReference>
<dbReference type="InterPro" id="IPR029787">
    <property type="entry name" value="Nucleotide_cyclase"/>
</dbReference>
<feature type="domain" description="GGDEF" evidence="1">
    <location>
        <begin position="7"/>
        <end position="66"/>
    </location>
</feature>
<organism evidence="2 3">
    <name type="scientific">Companilactobacillus nantensis DSM 16982</name>
    <dbReference type="NCBI Taxonomy" id="1423774"/>
    <lineage>
        <taxon>Bacteria</taxon>
        <taxon>Bacillati</taxon>
        <taxon>Bacillota</taxon>
        <taxon>Bacilli</taxon>
        <taxon>Lactobacillales</taxon>
        <taxon>Lactobacillaceae</taxon>
        <taxon>Companilactobacillus</taxon>
    </lineage>
</organism>
<dbReference type="SUPFAM" id="SSF55073">
    <property type="entry name" value="Nucleotide cyclase"/>
    <property type="match status" value="1"/>
</dbReference>
<proteinExistence type="predicted"/>
<keyword evidence="3" id="KW-1185">Reference proteome</keyword>